<proteinExistence type="predicted"/>
<gene>
    <name evidence="1" type="ORF">E2C01_041735</name>
</gene>
<comment type="caution">
    <text evidence="1">The sequence shown here is derived from an EMBL/GenBank/DDBJ whole genome shotgun (WGS) entry which is preliminary data.</text>
</comment>
<dbReference type="AlphaFoldDB" id="A0A5B7FUI7"/>
<dbReference type="EMBL" id="VSRR010008034">
    <property type="protein sequence ID" value="MPC47974.1"/>
    <property type="molecule type" value="Genomic_DNA"/>
</dbReference>
<reference evidence="1 2" key="1">
    <citation type="submission" date="2019-05" db="EMBL/GenBank/DDBJ databases">
        <title>Another draft genome of Portunus trituberculatus and its Hox gene families provides insights of decapod evolution.</title>
        <authorList>
            <person name="Jeong J.-H."/>
            <person name="Song I."/>
            <person name="Kim S."/>
            <person name="Choi T."/>
            <person name="Kim D."/>
            <person name="Ryu S."/>
            <person name="Kim W."/>
        </authorList>
    </citation>
    <scope>NUCLEOTIDE SEQUENCE [LARGE SCALE GENOMIC DNA]</scope>
    <source>
        <tissue evidence="1">Muscle</tissue>
    </source>
</reference>
<accession>A0A5B7FUI7</accession>
<dbReference type="OrthoDB" id="1884872at2759"/>
<evidence type="ECO:0000313" key="2">
    <source>
        <dbReference type="Proteomes" id="UP000324222"/>
    </source>
</evidence>
<protein>
    <submittedName>
        <fullName evidence="1">Uncharacterized protein</fullName>
    </submittedName>
</protein>
<dbReference type="Proteomes" id="UP000324222">
    <property type="component" value="Unassembled WGS sequence"/>
</dbReference>
<sequence>MRLVGVASLGDWVGDVCPGDSNPVTPLPRICLVGCWPEIAGVRAAQIIHAATYSEGVLVGVDLLVLWVQVLVDVVDAQGTVMVAQMSSSFVKDCSDVSAPGNTSSGKTVIIIVNNETGNVSLDGSELQNLLASHGADGSQVSVVRMGNGAQVNVSETAASTVTATADGAQHVNLTVEGFPGIPVEGVCILCCCREAVIGELGMDY</sequence>
<keyword evidence="2" id="KW-1185">Reference proteome</keyword>
<evidence type="ECO:0000313" key="1">
    <source>
        <dbReference type="EMBL" id="MPC47974.1"/>
    </source>
</evidence>
<name>A0A5B7FUI7_PORTR</name>
<organism evidence="1 2">
    <name type="scientific">Portunus trituberculatus</name>
    <name type="common">Swimming crab</name>
    <name type="synonym">Neptunus trituberculatus</name>
    <dbReference type="NCBI Taxonomy" id="210409"/>
    <lineage>
        <taxon>Eukaryota</taxon>
        <taxon>Metazoa</taxon>
        <taxon>Ecdysozoa</taxon>
        <taxon>Arthropoda</taxon>
        <taxon>Crustacea</taxon>
        <taxon>Multicrustacea</taxon>
        <taxon>Malacostraca</taxon>
        <taxon>Eumalacostraca</taxon>
        <taxon>Eucarida</taxon>
        <taxon>Decapoda</taxon>
        <taxon>Pleocyemata</taxon>
        <taxon>Brachyura</taxon>
        <taxon>Eubrachyura</taxon>
        <taxon>Portunoidea</taxon>
        <taxon>Portunidae</taxon>
        <taxon>Portuninae</taxon>
        <taxon>Portunus</taxon>
    </lineage>
</organism>